<keyword evidence="2 3" id="KW-0802">TPR repeat</keyword>
<dbReference type="InterPro" id="IPR051012">
    <property type="entry name" value="CellSynth/LPSAsmb/PSIAsmb"/>
</dbReference>
<dbReference type="SMART" id="SM00028">
    <property type="entry name" value="TPR"/>
    <property type="match status" value="17"/>
</dbReference>
<sequence length="1113" mass="123622">MLFFRCGIGSPLSALMLLVLLFSTTLQAQDTEATSDPAAMALYADAANFQTNGAVELAIDNWKEFLAKYPQHKLAPKVAHYLGVCYMQTDPPDLIEAATAFGRALQTPKYELREESLSNRGWCFYAAAIGDEKIDKGLLQESLAAYKQLLKENPKSQYRGRAYFYSGEAAYSMGDPKQAIEYYSKLLQMGDIEKSPLRCDALYARGIAQEETDDFEAAAKSYEQLLQACIETDLVVDVQLRLGDIHLFEDRFDRAIGMFQKVIDDSTGLATDDDRAHALFRQAFSFARLQKSDEAATRYERLIKEFPNSQYKTAAVLAAAQTRYQSGQMDAAADGFRQLLGGEDLVASTEAAHWLARIELADAAASPSGSPEMKRAAESAYTVASNQLDIGAEGEYAVSLRLDAAEALSFQEDKLADALDAFEKIANNYPTSPLAPRAIYNGAFTALQIGEHDKARRLADDFSKRFADNTLTPDAAFISAEARLLAGDASEAAERYQNLIDNPAYRDNGQRVQWILRGATAYNSSDQPAKTAKLITSELDTIQDASLRAEALLLAGQAQLKTGNATAAADAFKASREADPKWARSDEAFLLAGEAQLQANNREAAIGIWRELIDSSPDTKMADQARFKLGQLASDDGQFAEAIKEFTPVIESGRDPALLPFALYGKGWAQMSLGDHAGAIRSLGETIEKFPDHAIRDDALLARGISFRNVNDYDNAAIDLNRFLETNPSGILRGHGLYELALVRQNQNRPEQAAERLGELVRDVPDYPGMDKVIYELGWSLKEAGDEDKAIEQFQTLITSYPDNPMVSEAAYFVGQKQYNDEQWKSAAESFEIAAKPQNDDSSEQNELLEKSLYRLGWSYFKSGNFAAAEAAFIRQFREAANGPLILDAMMMVGESRFKQNKFDTALRAYSMARDKIETDDDSAQTLRDEAERQVRELTLLHGGQSAAQLKDWDAAIEWYDELRRRFPATTYLPQVFYETGFAHQQAGNEDQALKLYGQVADNYRNELAARARFMMGEIHFANKSYSDAIPEFQRVMYGFGADQAPDGIKNWQAKSGFEAGRCAESLFDVAKTESSKQKARGYAVRFYQYVVDKHPRHELATQSRERLAALKG</sequence>
<evidence type="ECO:0000313" key="5">
    <source>
        <dbReference type="EMBL" id="MBB3209512.1"/>
    </source>
</evidence>
<dbReference type="PANTHER" id="PTHR45586">
    <property type="entry name" value="TPR REPEAT-CONTAINING PROTEIN PA4667"/>
    <property type="match status" value="1"/>
</dbReference>
<dbReference type="RefSeq" id="WP_184308167.1">
    <property type="nucleotide sequence ID" value="NZ_JACHXU010000024.1"/>
</dbReference>
<dbReference type="SUPFAM" id="SSF48452">
    <property type="entry name" value="TPR-like"/>
    <property type="match status" value="5"/>
</dbReference>
<dbReference type="Pfam" id="PF13174">
    <property type="entry name" value="TPR_6"/>
    <property type="match status" value="3"/>
</dbReference>
<feature type="repeat" description="TPR" evidence="3">
    <location>
        <begin position="771"/>
        <end position="804"/>
    </location>
</feature>
<feature type="signal peptide" evidence="4">
    <location>
        <begin position="1"/>
        <end position="28"/>
    </location>
</feature>
<accession>A0A7W5H7D1</accession>
<keyword evidence="4" id="KW-0732">Signal</keyword>
<evidence type="ECO:0000256" key="4">
    <source>
        <dbReference type="SAM" id="SignalP"/>
    </source>
</evidence>
<dbReference type="Gene3D" id="1.25.40.10">
    <property type="entry name" value="Tetratricopeptide repeat domain"/>
    <property type="match status" value="7"/>
</dbReference>
<name>A0A7W5H7D1_9BACT</name>
<dbReference type="InterPro" id="IPR019734">
    <property type="entry name" value="TPR_rpt"/>
</dbReference>
<reference evidence="5 6" key="1">
    <citation type="submission" date="2020-08" db="EMBL/GenBank/DDBJ databases">
        <title>Genomic Encyclopedia of Type Strains, Phase III (KMG-III): the genomes of soil and plant-associated and newly described type strains.</title>
        <authorList>
            <person name="Whitman W."/>
        </authorList>
    </citation>
    <scope>NUCLEOTIDE SEQUENCE [LARGE SCALE GENOMIC DNA]</scope>
    <source>
        <strain evidence="5 6">CECT 8075</strain>
    </source>
</reference>
<evidence type="ECO:0000256" key="2">
    <source>
        <dbReference type="ARBA" id="ARBA00022803"/>
    </source>
</evidence>
<proteinExistence type="predicted"/>
<dbReference type="InterPro" id="IPR011990">
    <property type="entry name" value="TPR-like_helical_dom_sf"/>
</dbReference>
<feature type="repeat" description="TPR" evidence="3">
    <location>
        <begin position="160"/>
        <end position="193"/>
    </location>
</feature>
<dbReference type="Proteomes" id="UP000536179">
    <property type="component" value="Unassembled WGS sequence"/>
</dbReference>
<organism evidence="5 6">
    <name type="scientific">Aporhodopirellula rubra</name>
    <dbReference type="NCBI Taxonomy" id="980271"/>
    <lineage>
        <taxon>Bacteria</taxon>
        <taxon>Pseudomonadati</taxon>
        <taxon>Planctomycetota</taxon>
        <taxon>Planctomycetia</taxon>
        <taxon>Pirellulales</taxon>
        <taxon>Pirellulaceae</taxon>
        <taxon>Aporhodopirellula</taxon>
    </lineage>
</organism>
<keyword evidence="6" id="KW-1185">Reference proteome</keyword>
<comment type="caution">
    <text evidence="5">The sequence shown here is derived from an EMBL/GenBank/DDBJ whole genome shotgun (WGS) entry which is preliminary data.</text>
</comment>
<dbReference type="PROSITE" id="PS50005">
    <property type="entry name" value="TPR"/>
    <property type="match status" value="2"/>
</dbReference>
<evidence type="ECO:0000256" key="1">
    <source>
        <dbReference type="ARBA" id="ARBA00022737"/>
    </source>
</evidence>
<evidence type="ECO:0000313" key="6">
    <source>
        <dbReference type="Proteomes" id="UP000536179"/>
    </source>
</evidence>
<dbReference type="PANTHER" id="PTHR45586:SF1">
    <property type="entry name" value="LIPOPOLYSACCHARIDE ASSEMBLY PROTEIN B"/>
    <property type="match status" value="1"/>
</dbReference>
<dbReference type="AlphaFoldDB" id="A0A7W5H7D1"/>
<protein>
    <submittedName>
        <fullName evidence="5">TolA-binding protein</fullName>
    </submittedName>
</protein>
<dbReference type="EMBL" id="JACHXU010000024">
    <property type="protein sequence ID" value="MBB3209512.1"/>
    <property type="molecule type" value="Genomic_DNA"/>
</dbReference>
<evidence type="ECO:0000256" key="3">
    <source>
        <dbReference type="PROSITE-ProRule" id="PRU00339"/>
    </source>
</evidence>
<feature type="chain" id="PRO_5031398664" evidence="4">
    <location>
        <begin position="29"/>
        <end position="1113"/>
    </location>
</feature>
<dbReference type="Pfam" id="PF13432">
    <property type="entry name" value="TPR_16"/>
    <property type="match status" value="5"/>
</dbReference>
<gene>
    <name evidence="5" type="ORF">FHS27_005352</name>
</gene>
<keyword evidence="1" id="KW-0677">Repeat</keyword>